<gene>
    <name evidence="6" type="ORF">CRV06_01010</name>
</gene>
<evidence type="ECO:0000256" key="4">
    <source>
        <dbReference type="ARBA" id="ARBA00023163"/>
    </source>
</evidence>
<keyword evidence="2" id="KW-0238">DNA-binding</keyword>
<dbReference type="InterPro" id="IPR018062">
    <property type="entry name" value="HTH_AraC-typ_CS"/>
</dbReference>
<name>A0A4Q0Y375_9BACT</name>
<keyword evidence="3" id="KW-0010">Activator</keyword>
<dbReference type="EMBL" id="PDKO01000001">
    <property type="protein sequence ID" value="RXJ64567.1"/>
    <property type="molecule type" value="Genomic_DNA"/>
</dbReference>
<proteinExistence type="predicted"/>
<dbReference type="InterPro" id="IPR018060">
    <property type="entry name" value="HTH_AraC"/>
</dbReference>
<evidence type="ECO:0000313" key="7">
    <source>
        <dbReference type="Proteomes" id="UP000290191"/>
    </source>
</evidence>
<dbReference type="STRING" id="877500.GCA_000935065_02522"/>
<dbReference type="PANTHER" id="PTHR46796">
    <property type="entry name" value="HTH-TYPE TRANSCRIPTIONAL ACTIVATOR RHAS-RELATED"/>
    <property type="match status" value="1"/>
</dbReference>
<evidence type="ECO:0000313" key="6">
    <source>
        <dbReference type="EMBL" id="RXJ64567.1"/>
    </source>
</evidence>
<dbReference type="GO" id="GO:0043565">
    <property type="term" value="F:sequence-specific DNA binding"/>
    <property type="evidence" value="ECO:0007669"/>
    <property type="project" value="InterPro"/>
</dbReference>
<keyword evidence="4" id="KW-0804">Transcription</keyword>
<dbReference type="SUPFAM" id="SSF51215">
    <property type="entry name" value="Regulatory protein AraC"/>
    <property type="match status" value="1"/>
</dbReference>
<keyword evidence="7" id="KW-1185">Reference proteome</keyword>
<dbReference type="Pfam" id="PF02311">
    <property type="entry name" value="AraC_binding"/>
    <property type="match status" value="1"/>
</dbReference>
<dbReference type="SMART" id="SM00342">
    <property type="entry name" value="HTH_ARAC"/>
    <property type="match status" value="1"/>
</dbReference>
<dbReference type="InterPro" id="IPR050204">
    <property type="entry name" value="AraC_XylS_family_regulators"/>
</dbReference>
<dbReference type="InterPro" id="IPR037923">
    <property type="entry name" value="HTH-like"/>
</dbReference>
<dbReference type="Proteomes" id="UP000290191">
    <property type="component" value="Unassembled WGS sequence"/>
</dbReference>
<dbReference type="SUPFAM" id="SSF46689">
    <property type="entry name" value="Homeodomain-like"/>
    <property type="match status" value="2"/>
</dbReference>
<dbReference type="InterPro" id="IPR003313">
    <property type="entry name" value="AraC-bd"/>
</dbReference>
<dbReference type="PROSITE" id="PS01124">
    <property type="entry name" value="HTH_ARAC_FAMILY_2"/>
    <property type="match status" value="1"/>
</dbReference>
<dbReference type="PROSITE" id="PS00041">
    <property type="entry name" value="HTH_ARAC_FAMILY_1"/>
    <property type="match status" value="1"/>
</dbReference>
<dbReference type="RefSeq" id="WP_044418332.1">
    <property type="nucleotide sequence ID" value="NZ_CP041070.1"/>
</dbReference>
<dbReference type="GO" id="GO:0003700">
    <property type="term" value="F:DNA-binding transcription factor activity"/>
    <property type="evidence" value="ECO:0007669"/>
    <property type="project" value="InterPro"/>
</dbReference>
<dbReference type="Pfam" id="PF12833">
    <property type="entry name" value="HTH_18"/>
    <property type="match status" value="1"/>
</dbReference>
<comment type="caution">
    <text evidence="6">The sequence shown here is derived from an EMBL/GenBank/DDBJ whole genome shotgun (WGS) entry which is preliminary data.</text>
</comment>
<evidence type="ECO:0000256" key="3">
    <source>
        <dbReference type="ARBA" id="ARBA00023159"/>
    </source>
</evidence>
<dbReference type="Gene3D" id="1.10.10.60">
    <property type="entry name" value="Homeodomain-like"/>
    <property type="match status" value="2"/>
</dbReference>
<protein>
    <submittedName>
        <fullName evidence="6">AraC family transcriptional regulator</fullName>
    </submittedName>
</protein>
<sequence length="259" mass="30322">MEKFIYKNRIGITTLSAKIEKFAYKKHAHEEYALGVTLNGIQKYSLEGSSLKSYRNDVMLFNPEELHDGQAGSKEESLDYVMLYIKPKLFLEAIGEKEIVKFSSSIVYNEKLKQDIINLSSTILYEKDEALCNELLLNIVDNFTSKDFTLDYKKETLLVKRAKEMIYYELDDVLNLDEISKQLNLSKFQFIRIFKANTGVTPYQFFLNCKLIHAKKYLELTKDIYATIVEYGFTDLSHFNRHFKRVYGVTAYKYLLSLF</sequence>
<reference evidence="6 7" key="1">
    <citation type="submission" date="2017-10" db="EMBL/GenBank/DDBJ databases">
        <title>Genomics of the genus Arcobacter.</title>
        <authorList>
            <person name="Perez-Cataluna A."/>
            <person name="Figueras M.J."/>
        </authorList>
    </citation>
    <scope>NUCLEOTIDE SEQUENCE [LARGE SCALE GENOMIC DNA]</scope>
    <source>
        <strain evidence="6 7">DSM 24636</strain>
    </source>
</reference>
<evidence type="ECO:0000259" key="5">
    <source>
        <dbReference type="PROSITE" id="PS01124"/>
    </source>
</evidence>
<dbReference type="OrthoDB" id="112032at2"/>
<evidence type="ECO:0000256" key="2">
    <source>
        <dbReference type="ARBA" id="ARBA00023125"/>
    </source>
</evidence>
<keyword evidence="1" id="KW-0805">Transcription regulation</keyword>
<organism evidence="6 7">
    <name type="scientific">Halarcobacter anaerophilus</name>
    <dbReference type="NCBI Taxonomy" id="877500"/>
    <lineage>
        <taxon>Bacteria</taxon>
        <taxon>Pseudomonadati</taxon>
        <taxon>Campylobacterota</taxon>
        <taxon>Epsilonproteobacteria</taxon>
        <taxon>Campylobacterales</taxon>
        <taxon>Arcobacteraceae</taxon>
        <taxon>Halarcobacter</taxon>
    </lineage>
</organism>
<dbReference type="InterPro" id="IPR009057">
    <property type="entry name" value="Homeodomain-like_sf"/>
</dbReference>
<feature type="domain" description="HTH araC/xylS-type" evidence="5">
    <location>
        <begin position="160"/>
        <end position="257"/>
    </location>
</feature>
<dbReference type="AlphaFoldDB" id="A0A4Q0Y375"/>
<dbReference type="PANTHER" id="PTHR46796:SF2">
    <property type="entry name" value="TRANSCRIPTIONAL REGULATORY PROTEIN"/>
    <property type="match status" value="1"/>
</dbReference>
<evidence type="ECO:0000256" key="1">
    <source>
        <dbReference type="ARBA" id="ARBA00023015"/>
    </source>
</evidence>
<accession>A0A4Q0Y375</accession>